<evidence type="ECO:0000256" key="9">
    <source>
        <dbReference type="RuleBase" id="RU362011"/>
    </source>
</evidence>
<dbReference type="Gene3D" id="1.25.60.10">
    <property type="entry name" value="MgtE N-terminal domain-like"/>
    <property type="match status" value="1"/>
</dbReference>
<comment type="subunit">
    <text evidence="9">Homodimer.</text>
</comment>
<feature type="domain" description="CBS" evidence="10">
    <location>
        <begin position="191"/>
        <end position="247"/>
    </location>
</feature>
<dbReference type="NCBIfam" id="TIGR00400">
    <property type="entry name" value="mgtE"/>
    <property type="match status" value="1"/>
</dbReference>
<dbReference type="InterPro" id="IPR006668">
    <property type="entry name" value="Mg_transptr_MgtE_intracell_dom"/>
</dbReference>
<comment type="subcellular location">
    <subcellularLocation>
        <location evidence="9">Cell membrane</location>
        <topology evidence="9">Multi-pass membrane protein</topology>
    </subcellularLocation>
    <subcellularLocation>
        <location evidence="1">Membrane</location>
        <topology evidence="1">Multi-pass membrane protein</topology>
    </subcellularLocation>
</comment>
<evidence type="ECO:0000313" key="12">
    <source>
        <dbReference type="Proteomes" id="UP000594059"/>
    </source>
</evidence>
<keyword evidence="4 9" id="KW-0812">Transmembrane</keyword>
<feature type="transmembrane region" description="Helical" evidence="9">
    <location>
        <begin position="376"/>
        <end position="402"/>
    </location>
</feature>
<dbReference type="InterPro" id="IPR006669">
    <property type="entry name" value="MgtE_transporter"/>
</dbReference>
<feature type="domain" description="CBS" evidence="10">
    <location>
        <begin position="127"/>
        <end position="190"/>
    </location>
</feature>
<feature type="transmembrane region" description="Helical" evidence="9">
    <location>
        <begin position="308"/>
        <end position="329"/>
    </location>
</feature>
<dbReference type="InterPro" id="IPR036739">
    <property type="entry name" value="SLC41_membr_dom_sf"/>
</dbReference>
<keyword evidence="6 9" id="KW-1133">Transmembrane helix</keyword>
<dbReference type="Pfam" id="PF00571">
    <property type="entry name" value="CBS"/>
    <property type="match status" value="2"/>
</dbReference>
<comment type="function">
    <text evidence="9">Acts as a magnesium transporter.</text>
</comment>
<dbReference type="CDD" id="cd04606">
    <property type="entry name" value="CBS_pair_Mg_transporter"/>
    <property type="match status" value="1"/>
</dbReference>
<feature type="transmembrane region" description="Helical" evidence="9">
    <location>
        <begin position="350"/>
        <end position="370"/>
    </location>
</feature>
<dbReference type="GO" id="GO:0005886">
    <property type="term" value="C:plasma membrane"/>
    <property type="evidence" value="ECO:0007669"/>
    <property type="project" value="UniProtKB-SubCell"/>
</dbReference>
<dbReference type="Pfam" id="PF01769">
    <property type="entry name" value="MgtE"/>
    <property type="match status" value="1"/>
</dbReference>
<evidence type="ECO:0000313" key="11">
    <source>
        <dbReference type="EMBL" id="QOW20954.1"/>
    </source>
</evidence>
<dbReference type="PROSITE" id="PS51371">
    <property type="entry name" value="CBS"/>
    <property type="match status" value="2"/>
</dbReference>
<dbReference type="SUPFAM" id="SSF158791">
    <property type="entry name" value="MgtE N-terminal domain-like"/>
    <property type="match status" value="1"/>
</dbReference>
<name>A0A7S6ZU63_9GAMM</name>
<accession>A0A7S6ZU63</accession>
<evidence type="ECO:0000256" key="3">
    <source>
        <dbReference type="ARBA" id="ARBA00022448"/>
    </source>
</evidence>
<sequence>MAAELAHGKGESLRGELADVLAADLADVLTRLEPEQQAQVLPLITADQLALLFGYLPLELQTELVAGMPRPQVLELLNLMSADERVDLFNTLPADRRERLLPALAQAERDDIRRLASYPRDSVGALMTSEYATLTPDLTAGQAIAELRRVAPDKETIYTSYVVDHDRHLIGVATLRRLILADPDTPVLEVMAPNPVTVYVDADQVEAANKIARYDFIALPVIDREERMVGIVTSDDAMDVAEAEATEDFHKSGGTLGTLTMSMKDATVSLLYRQRVYWLVLLVFANLFSGAGIAHFEDLIAANMALVFFLPLLIASGGNAGAQSATLMVRALATGDVEMRDWGSMLVRELVVSTLLGLTMAVAVSAIGLFRGGPAIALVVATTMLLIVLVGSVMGMSLPFLLNKFKADPASASSPLITSLADGIGILIYFGIATVMLSWMGHAIA</sequence>
<dbReference type="SUPFAM" id="SSF54631">
    <property type="entry name" value="CBS-domain pair"/>
    <property type="match status" value="1"/>
</dbReference>
<dbReference type="InterPro" id="IPR038076">
    <property type="entry name" value="MgtE_N_sf"/>
</dbReference>
<protein>
    <recommendedName>
        <fullName evidence="9">Magnesium transporter MgtE</fullName>
    </recommendedName>
</protein>
<dbReference type="AlphaFoldDB" id="A0A7S6ZU63"/>
<evidence type="ECO:0000256" key="2">
    <source>
        <dbReference type="ARBA" id="ARBA00009749"/>
    </source>
</evidence>
<dbReference type="PANTHER" id="PTHR43773:SF1">
    <property type="entry name" value="MAGNESIUM TRANSPORTER MGTE"/>
    <property type="match status" value="1"/>
</dbReference>
<dbReference type="Gene3D" id="3.10.580.10">
    <property type="entry name" value="CBS-domain"/>
    <property type="match status" value="1"/>
</dbReference>
<evidence type="ECO:0000256" key="4">
    <source>
        <dbReference type="ARBA" id="ARBA00022692"/>
    </source>
</evidence>
<keyword evidence="12" id="KW-1185">Reference proteome</keyword>
<dbReference type="Gene3D" id="1.10.357.20">
    <property type="entry name" value="SLC41 divalent cation transporters, integral membrane domain"/>
    <property type="match status" value="1"/>
</dbReference>
<keyword evidence="3 9" id="KW-0813">Transport</keyword>
<evidence type="ECO:0000256" key="8">
    <source>
        <dbReference type="PROSITE-ProRule" id="PRU00703"/>
    </source>
</evidence>
<dbReference type="GO" id="GO:0046872">
    <property type="term" value="F:metal ion binding"/>
    <property type="evidence" value="ECO:0007669"/>
    <property type="project" value="UniProtKB-KW"/>
</dbReference>
<dbReference type="Pfam" id="PF03448">
    <property type="entry name" value="MgtE_N"/>
    <property type="match status" value="1"/>
</dbReference>
<evidence type="ECO:0000256" key="5">
    <source>
        <dbReference type="ARBA" id="ARBA00022842"/>
    </source>
</evidence>
<keyword evidence="5 9" id="KW-0460">Magnesium</keyword>
<dbReference type="SMART" id="SM00116">
    <property type="entry name" value="CBS"/>
    <property type="match status" value="2"/>
</dbReference>
<dbReference type="InterPro" id="IPR046342">
    <property type="entry name" value="CBS_dom_sf"/>
</dbReference>
<dbReference type="InterPro" id="IPR000644">
    <property type="entry name" value="CBS_dom"/>
</dbReference>
<dbReference type="SUPFAM" id="SSF161093">
    <property type="entry name" value="MgtE membrane domain-like"/>
    <property type="match status" value="1"/>
</dbReference>
<evidence type="ECO:0000256" key="6">
    <source>
        <dbReference type="ARBA" id="ARBA00022989"/>
    </source>
</evidence>
<dbReference type="InterPro" id="IPR006667">
    <property type="entry name" value="SLC41_membr_dom"/>
</dbReference>
<dbReference type="EMBL" id="CP063656">
    <property type="protein sequence ID" value="QOW20954.1"/>
    <property type="molecule type" value="Genomic_DNA"/>
</dbReference>
<keyword evidence="7 9" id="KW-0472">Membrane</keyword>
<organism evidence="11 12">
    <name type="scientific">Novilysobacter ciconiae</name>
    <dbReference type="NCBI Taxonomy" id="2781022"/>
    <lineage>
        <taxon>Bacteria</taxon>
        <taxon>Pseudomonadati</taxon>
        <taxon>Pseudomonadota</taxon>
        <taxon>Gammaproteobacteria</taxon>
        <taxon>Lysobacterales</taxon>
        <taxon>Lysobacteraceae</taxon>
        <taxon>Novilysobacter</taxon>
    </lineage>
</organism>
<proteinExistence type="inferred from homology"/>
<reference evidence="11 12" key="1">
    <citation type="submission" date="2020-10" db="EMBL/GenBank/DDBJ databases">
        <title>complete genome sequencing of Lysobacter sp. H21R20.</title>
        <authorList>
            <person name="Bae J.-W."/>
            <person name="Lee S.-Y."/>
        </authorList>
    </citation>
    <scope>NUCLEOTIDE SEQUENCE [LARGE SCALE GENOMIC DNA]</scope>
    <source>
        <strain evidence="11 12">H21R20</strain>
    </source>
</reference>
<comment type="similarity">
    <text evidence="2 9">Belongs to the SLC41A transporter family.</text>
</comment>
<evidence type="ECO:0000256" key="7">
    <source>
        <dbReference type="ARBA" id="ARBA00023136"/>
    </source>
</evidence>
<dbReference type="Proteomes" id="UP000594059">
    <property type="component" value="Chromosome"/>
</dbReference>
<keyword evidence="9" id="KW-1003">Cell membrane</keyword>
<dbReference type="SMART" id="SM00924">
    <property type="entry name" value="MgtE_N"/>
    <property type="match status" value="1"/>
</dbReference>
<keyword evidence="8" id="KW-0129">CBS domain</keyword>
<gene>
    <name evidence="11" type="primary">mgtE</name>
    <name evidence="11" type="ORF">INQ41_12575</name>
</gene>
<keyword evidence="9" id="KW-0479">Metal-binding</keyword>
<evidence type="ECO:0000259" key="10">
    <source>
        <dbReference type="PROSITE" id="PS51371"/>
    </source>
</evidence>
<dbReference type="PANTHER" id="PTHR43773">
    <property type="entry name" value="MAGNESIUM TRANSPORTER MGTE"/>
    <property type="match status" value="1"/>
</dbReference>
<feature type="transmembrane region" description="Helical" evidence="9">
    <location>
        <begin position="423"/>
        <end position="444"/>
    </location>
</feature>
<feature type="transmembrane region" description="Helical" evidence="9">
    <location>
        <begin position="276"/>
        <end position="296"/>
    </location>
</feature>
<dbReference type="KEGG" id="lcic:INQ41_12575"/>
<dbReference type="GO" id="GO:0015095">
    <property type="term" value="F:magnesium ion transmembrane transporter activity"/>
    <property type="evidence" value="ECO:0007669"/>
    <property type="project" value="UniProtKB-UniRule"/>
</dbReference>
<evidence type="ECO:0000256" key="1">
    <source>
        <dbReference type="ARBA" id="ARBA00004141"/>
    </source>
</evidence>